<dbReference type="PRINTS" id="PR00109">
    <property type="entry name" value="TYRKINASE"/>
</dbReference>
<dbReference type="GO" id="GO:0001503">
    <property type="term" value="P:ossification"/>
    <property type="evidence" value="ECO:0007669"/>
    <property type="project" value="UniProtKB-ARBA"/>
</dbReference>
<dbReference type="Pfam" id="PF07679">
    <property type="entry name" value="I-set"/>
    <property type="match status" value="2"/>
</dbReference>
<feature type="domain" description="Ig-like" evidence="26">
    <location>
        <begin position="56"/>
        <end position="111"/>
    </location>
</feature>
<evidence type="ECO:0000256" key="23">
    <source>
        <dbReference type="PROSITE-ProRule" id="PRU10141"/>
    </source>
</evidence>
<comment type="catalytic activity">
    <reaction evidence="21">
        <text>L-tyrosyl-[protein] + ATP = O-phospho-L-tyrosyl-[protein] + ADP + H(+)</text>
        <dbReference type="Rhea" id="RHEA:10596"/>
        <dbReference type="Rhea" id="RHEA-COMP:10136"/>
        <dbReference type="Rhea" id="RHEA-COMP:20101"/>
        <dbReference type="ChEBI" id="CHEBI:15378"/>
        <dbReference type="ChEBI" id="CHEBI:30616"/>
        <dbReference type="ChEBI" id="CHEBI:46858"/>
        <dbReference type="ChEBI" id="CHEBI:61978"/>
        <dbReference type="ChEBI" id="CHEBI:456216"/>
        <dbReference type="EC" id="2.7.10.1"/>
    </reaction>
</comment>
<proteinExistence type="predicted"/>
<dbReference type="GO" id="GO:0005007">
    <property type="term" value="F:fibroblast growth factor receptor activity"/>
    <property type="evidence" value="ECO:0007669"/>
    <property type="project" value="InterPro"/>
</dbReference>
<dbReference type="PANTHER" id="PTHR24416">
    <property type="entry name" value="TYROSINE-PROTEIN KINASE RECEPTOR"/>
    <property type="match status" value="1"/>
</dbReference>
<dbReference type="InterPro" id="IPR008266">
    <property type="entry name" value="Tyr_kinase_AS"/>
</dbReference>
<evidence type="ECO:0000256" key="2">
    <source>
        <dbReference type="ARBA" id="ARBA00011902"/>
    </source>
</evidence>
<keyword evidence="19" id="KW-0393">Immunoglobulin domain</keyword>
<comment type="subcellular location">
    <subcellularLocation>
        <location evidence="1">Cell membrane</location>
        <topology evidence="1">Single-pass type I membrane protein</topology>
    </subcellularLocation>
</comment>
<evidence type="ECO:0000256" key="7">
    <source>
        <dbReference type="ARBA" id="ARBA00022703"/>
    </source>
</evidence>
<evidence type="ECO:0000256" key="4">
    <source>
        <dbReference type="ARBA" id="ARBA00022553"/>
    </source>
</evidence>
<evidence type="ECO:0000256" key="8">
    <source>
        <dbReference type="ARBA" id="ARBA00022729"/>
    </source>
</evidence>
<dbReference type="Gene3D" id="1.10.510.10">
    <property type="entry name" value="Transferase(Phosphotransferase) domain 1"/>
    <property type="match status" value="1"/>
</dbReference>
<dbReference type="SMART" id="SM00408">
    <property type="entry name" value="IGc2"/>
    <property type="match status" value="4"/>
</dbReference>
<feature type="region of interest" description="Disordered" evidence="24">
    <location>
        <begin position="129"/>
        <end position="153"/>
    </location>
</feature>
<dbReference type="InterPro" id="IPR017441">
    <property type="entry name" value="Protein_kinase_ATP_BS"/>
</dbReference>
<protein>
    <recommendedName>
        <fullName evidence="20">Fibroblast growth factor receptor 3</fullName>
        <ecNumber evidence="2">2.7.10.1</ecNumber>
    </recommendedName>
</protein>
<dbReference type="FunFam" id="2.60.40.10:FF:000423">
    <property type="entry name" value="Fibroblast growth factor receptor"/>
    <property type="match status" value="1"/>
</dbReference>
<feature type="region of interest" description="Disordered" evidence="24">
    <location>
        <begin position="853"/>
        <end position="881"/>
    </location>
</feature>
<dbReference type="SUPFAM" id="SSF48726">
    <property type="entry name" value="Immunoglobulin"/>
    <property type="match status" value="4"/>
</dbReference>
<dbReference type="FunFam" id="1.10.510.10:FF:000007">
    <property type="entry name" value="Fibroblast growth factor receptor"/>
    <property type="match status" value="1"/>
</dbReference>
<evidence type="ECO:0000256" key="1">
    <source>
        <dbReference type="ARBA" id="ARBA00004251"/>
    </source>
</evidence>
<dbReference type="GO" id="GO:0051216">
    <property type="term" value="P:cartilage development"/>
    <property type="evidence" value="ECO:0007669"/>
    <property type="project" value="UniProtKB-ARBA"/>
</dbReference>
<dbReference type="SMART" id="SM00219">
    <property type="entry name" value="TyrKc"/>
    <property type="match status" value="1"/>
</dbReference>
<dbReference type="SMART" id="SM00409">
    <property type="entry name" value="IG"/>
    <property type="match status" value="4"/>
</dbReference>
<dbReference type="PROSITE" id="PS00109">
    <property type="entry name" value="PROTEIN_KINASE_TYR"/>
    <property type="match status" value="1"/>
</dbReference>
<keyword evidence="10 23" id="KW-0547">Nucleotide-binding</keyword>
<feature type="domain" description="Ig-like" evidence="26">
    <location>
        <begin position="251"/>
        <end position="340"/>
    </location>
</feature>
<feature type="disulfide bond" evidence="22">
    <location>
        <begin position="174"/>
        <end position="226"/>
    </location>
</feature>
<dbReference type="EMBL" id="KN123337">
    <property type="protein sequence ID" value="KFO25705.1"/>
    <property type="molecule type" value="Genomic_DNA"/>
</dbReference>
<dbReference type="GO" id="GO:0017134">
    <property type="term" value="F:fibroblast growth factor binding"/>
    <property type="evidence" value="ECO:0007669"/>
    <property type="project" value="TreeGrafter"/>
</dbReference>
<keyword evidence="8" id="KW-0732">Signal</keyword>
<evidence type="ECO:0000256" key="20">
    <source>
        <dbReference type="ARBA" id="ARBA00039657"/>
    </source>
</evidence>
<evidence type="ECO:0000256" key="12">
    <source>
        <dbReference type="ARBA" id="ARBA00022840"/>
    </source>
</evidence>
<feature type="compositionally biased region" description="Low complexity" evidence="24">
    <location>
        <begin position="857"/>
        <end position="872"/>
    </location>
</feature>
<dbReference type="Gene3D" id="3.30.200.20">
    <property type="entry name" value="Phosphorylase Kinase, domain 1"/>
    <property type="match status" value="1"/>
</dbReference>
<evidence type="ECO:0000256" key="13">
    <source>
        <dbReference type="ARBA" id="ARBA00022989"/>
    </source>
</evidence>
<dbReference type="FunFam" id="2.60.40.10:FF:000020">
    <property type="entry name" value="Fibroblast growth factor receptor"/>
    <property type="match status" value="2"/>
</dbReference>
<dbReference type="Proteomes" id="UP000028990">
    <property type="component" value="Unassembled WGS sequence"/>
</dbReference>
<dbReference type="eggNOG" id="KOG0200">
    <property type="taxonomic scope" value="Eukaryota"/>
</dbReference>
<dbReference type="GO" id="GO:0060349">
    <property type="term" value="P:bone morphogenesis"/>
    <property type="evidence" value="ECO:0007669"/>
    <property type="project" value="UniProtKB-ARBA"/>
</dbReference>
<keyword evidence="28" id="KW-1185">Reference proteome</keyword>
<evidence type="ECO:0000256" key="24">
    <source>
        <dbReference type="SAM" id="MobiDB-lite"/>
    </source>
</evidence>
<evidence type="ECO:0000256" key="6">
    <source>
        <dbReference type="ARBA" id="ARBA00022692"/>
    </source>
</evidence>
<dbReference type="InterPro" id="IPR036179">
    <property type="entry name" value="Ig-like_dom_sf"/>
</dbReference>
<keyword evidence="7" id="KW-0053">Apoptosis</keyword>
<evidence type="ECO:0000259" key="25">
    <source>
        <dbReference type="PROSITE" id="PS50011"/>
    </source>
</evidence>
<evidence type="ECO:0000256" key="15">
    <source>
        <dbReference type="ARBA" id="ARBA00023137"/>
    </source>
</evidence>
<dbReference type="SUPFAM" id="SSF56112">
    <property type="entry name" value="Protein kinase-like (PK-like)"/>
    <property type="match status" value="1"/>
</dbReference>
<keyword evidence="11" id="KW-0418">Kinase</keyword>
<keyword evidence="12 23" id="KW-0067">ATP-binding</keyword>
<dbReference type="InterPro" id="IPR016248">
    <property type="entry name" value="FGF_rcpt_fam"/>
</dbReference>
<keyword evidence="9" id="KW-0677">Repeat</keyword>
<dbReference type="InterPro" id="IPR003598">
    <property type="entry name" value="Ig_sub2"/>
</dbReference>
<evidence type="ECO:0000256" key="19">
    <source>
        <dbReference type="ARBA" id="ARBA00023319"/>
    </source>
</evidence>
<evidence type="ECO:0000256" key="18">
    <source>
        <dbReference type="ARBA" id="ARBA00023180"/>
    </source>
</evidence>
<dbReference type="AlphaFoldDB" id="A0A091D668"/>
<dbReference type="PIRSF" id="PIRSF000628">
    <property type="entry name" value="FGFR"/>
    <property type="match status" value="1"/>
</dbReference>
<keyword evidence="4" id="KW-0597">Phosphoprotein</keyword>
<dbReference type="CDD" id="cd05857">
    <property type="entry name" value="IgI_2_FGFR"/>
    <property type="match status" value="1"/>
</dbReference>
<evidence type="ECO:0000259" key="26">
    <source>
        <dbReference type="PROSITE" id="PS50835"/>
    </source>
</evidence>
<evidence type="ECO:0000256" key="5">
    <source>
        <dbReference type="ARBA" id="ARBA00022679"/>
    </source>
</evidence>
<dbReference type="PANTHER" id="PTHR24416:SF505">
    <property type="entry name" value="FIBROBLAST GROWTH FACTOR RECEPTOR 3"/>
    <property type="match status" value="1"/>
</dbReference>
<dbReference type="InterPro" id="IPR020635">
    <property type="entry name" value="Tyr_kinase_cat_dom"/>
</dbReference>
<evidence type="ECO:0000256" key="17">
    <source>
        <dbReference type="ARBA" id="ARBA00023170"/>
    </source>
</evidence>
<keyword evidence="6" id="KW-0812">Transmembrane</keyword>
<dbReference type="GO" id="GO:0008284">
    <property type="term" value="P:positive regulation of cell population proliferation"/>
    <property type="evidence" value="ECO:0007669"/>
    <property type="project" value="InterPro"/>
</dbReference>
<evidence type="ECO:0000256" key="9">
    <source>
        <dbReference type="ARBA" id="ARBA00022737"/>
    </source>
</evidence>
<evidence type="ECO:0000256" key="22">
    <source>
        <dbReference type="PIRSR" id="PIRSR000628-3"/>
    </source>
</evidence>
<dbReference type="InterPro" id="IPR011009">
    <property type="entry name" value="Kinase-like_dom_sf"/>
</dbReference>
<keyword evidence="13" id="KW-1133">Transmembrane helix</keyword>
<dbReference type="InterPro" id="IPR000719">
    <property type="entry name" value="Prot_kinase_dom"/>
</dbReference>
<dbReference type="InterPro" id="IPR003599">
    <property type="entry name" value="Ig_sub"/>
</dbReference>
<dbReference type="PROSITE" id="PS50835">
    <property type="entry name" value="IG_LIKE"/>
    <property type="match status" value="3"/>
</dbReference>
<dbReference type="Pfam" id="PF07714">
    <property type="entry name" value="PK_Tyr_Ser-Thr"/>
    <property type="match status" value="1"/>
</dbReference>
<dbReference type="FunFam" id="3.30.200.20:FF:000011">
    <property type="entry name" value="Fibroblast growth factor receptor"/>
    <property type="match status" value="1"/>
</dbReference>
<dbReference type="Gene3D" id="6.10.250.1740">
    <property type="match status" value="1"/>
</dbReference>
<evidence type="ECO:0000313" key="28">
    <source>
        <dbReference type="Proteomes" id="UP000028990"/>
    </source>
</evidence>
<keyword evidence="18" id="KW-0325">Glycoprotein</keyword>
<evidence type="ECO:0000313" key="27">
    <source>
        <dbReference type="EMBL" id="KFO25705.1"/>
    </source>
</evidence>
<dbReference type="CDD" id="cd05100">
    <property type="entry name" value="PTKc_FGFR3"/>
    <property type="match status" value="1"/>
</dbReference>
<dbReference type="GO" id="GO:0008283">
    <property type="term" value="P:cell population proliferation"/>
    <property type="evidence" value="ECO:0007669"/>
    <property type="project" value="UniProtKB-ARBA"/>
</dbReference>
<accession>A0A091D668</accession>
<dbReference type="InterPro" id="IPR007110">
    <property type="entry name" value="Ig-like_dom"/>
</dbReference>
<evidence type="ECO:0000256" key="14">
    <source>
        <dbReference type="ARBA" id="ARBA00023136"/>
    </source>
</evidence>
<keyword evidence="15" id="KW-0829">Tyrosine-protein kinase</keyword>
<feature type="binding site" evidence="23">
    <location>
        <position position="594"/>
    </location>
    <ligand>
        <name>ATP</name>
        <dbReference type="ChEBI" id="CHEBI:30616"/>
    </ligand>
</feature>
<keyword evidence="3" id="KW-1003">Cell membrane</keyword>
<evidence type="ECO:0000256" key="21">
    <source>
        <dbReference type="ARBA" id="ARBA00051243"/>
    </source>
</evidence>
<dbReference type="GO" id="GO:0043410">
    <property type="term" value="P:positive regulation of MAPK cascade"/>
    <property type="evidence" value="ECO:0007669"/>
    <property type="project" value="TreeGrafter"/>
</dbReference>
<evidence type="ECO:0000256" key="11">
    <source>
        <dbReference type="ARBA" id="ARBA00022777"/>
    </source>
</evidence>
<organism evidence="27 28">
    <name type="scientific">Fukomys damarensis</name>
    <name type="common">Damaraland mole rat</name>
    <name type="synonym">Cryptomys damarensis</name>
    <dbReference type="NCBI Taxonomy" id="885580"/>
    <lineage>
        <taxon>Eukaryota</taxon>
        <taxon>Metazoa</taxon>
        <taxon>Chordata</taxon>
        <taxon>Craniata</taxon>
        <taxon>Vertebrata</taxon>
        <taxon>Euteleostomi</taxon>
        <taxon>Mammalia</taxon>
        <taxon>Eutheria</taxon>
        <taxon>Euarchontoglires</taxon>
        <taxon>Glires</taxon>
        <taxon>Rodentia</taxon>
        <taxon>Hystricomorpha</taxon>
        <taxon>Bathyergidae</taxon>
        <taxon>Fukomys</taxon>
    </lineage>
</organism>
<keyword evidence="5" id="KW-0808">Transferase</keyword>
<reference evidence="27 28" key="1">
    <citation type="submission" date="2013-11" db="EMBL/GenBank/DDBJ databases">
        <title>The Damaraland mole rat (Fukomys damarensis) genome and evolution of African mole rats.</title>
        <authorList>
            <person name="Gladyshev V.N."/>
            <person name="Fang X."/>
        </authorList>
    </citation>
    <scope>NUCLEOTIDE SEQUENCE [LARGE SCALE GENOMIC DNA]</scope>
    <source>
        <tissue evidence="27">Liver</tissue>
    </source>
</reference>
<dbReference type="EC" id="2.7.10.1" evidence="2"/>
<evidence type="ECO:0000256" key="3">
    <source>
        <dbReference type="ARBA" id="ARBA00022475"/>
    </source>
</evidence>
<keyword evidence="14" id="KW-0472">Membrane</keyword>
<feature type="compositionally biased region" description="Acidic residues" evidence="24">
    <location>
        <begin position="134"/>
        <end position="144"/>
    </location>
</feature>
<dbReference type="InterPro" id="IPR001245">
    <property type="entry name" value="Ser-Thr/Tyr_kinase_cat_dom"/>
</dbReference>
<gene>
    <name evidence="27" type="ORF">H920_12841</name>
</gene>
<dbReference type="GO" id="GO:0005886">
    <property type="term" value="C:plasma membrane"/>
    <property type="evidence" value="ECO:0007669"/>
    <property type="project" value="UniProtKB-SubCell"/>
</dbReference>
<dbReference type="InterPro" id="IPR013783">
    <property type="entry name" value="Ig-like_fold"/>
</dbReference>
<sequence>MSIVPRFCADGKFPLLVPRSPGRFVVSVSPSEWRDRRMEALGSELGQQEPMVFGSGDTVELSCHPPRGNPGGPTVWVKDGEGLVSSDRILVEPQRLQVLNASHEDAGAYSCWQQLMQRVLCRFSVHVTDAPSSGDDEDGEDVAEDTGPPYWTRPERMDKKLLAVPAANTVRFRCPAAGNPTPSISWLKNGKEFRGEHRIGGIKLRHQQWSLVMESVVPSDRGNYTCVVENKFGSIQQTYTLDVLERSPHRPILQAGLPANQTVVLGSDVEFHCKVYSDAQPHIQWLKHVEVNGSKVGPDGTPYVTVLKSWISENVEADARLRLANVSERDGGEYLCRATNFIGVAEKAFWLRVHGPRAGSLCLRPLCQTRMAPTAAVATCFELPRPAVALPTLPCTAGANTTDKELEVLSLRNVTFEDAGEYTCLAGNSIGFSHHSAWLVVLPAEEELVEADTAGSVYAGILSSGVGFFLFTLVVAAVTLCRLRSPPKKGLGSPTVHKVSRFPLKRQQVSLESNSSMSSNTPLVRIARLSSGEGPTLANVSELELPADPKWELSRSRLTLGKPLGEGCFGQVVMAEAIGIDKDRAAKPVTVAVKMLKDDATDKDLSDLVSEMEMMKMIGKHKNIINLLGACTQGGPLYVLVEYAAKGNLREYLRARRPPGLDYSFDTCKLPEEQLTFKDLVSCAYQVARGMEYLASQKCIHRDLAARNVLVTEDNVMKIADFGLARDVHNLDYYKKTTNGRLPVKWMAPEALFDRVYTHQSDVWSFGVLLWEIFTLGGSPYPGIPVEELFKLLKEGHRMDKPANCTQDLYMIMRECWHAVPSQRPTFKQLVEDLDRILTVTSTDEYLDLSVPFEQYSPGGQDTPSSSSSGGPMPKPSADGHRQMLHLCEGEVSRPRHKVPGASALLYKALLSDWHQEAKGPCSGDARLRM</sequence>
<keyword evidence="17 27" id="KW-0675">Receptor</keyword>
<dbReference type="GO" id="GO:0005524">
    <property type="term" value="F:ATP binding"/>
    <property type="evidence" value="ECO:0007669"/>
    <property type="project" value="UniProtKB-UniRule"/>
</dbReference>
<keyword evidence="16 22" id="KW-1015">Disulfide bond</keyword>
<evidence type="ECO:0000256" key="16">
    <source>
        <dbReference type="ARBA" id="ARBA00023157"/>
    </source>
</evidence>
<evidence type="ECO:0000256" key="10">
    <source>
        <dbReference type="ARBA" id="ARBA00022741"/>
    </source>
</evidence>
<feature type="domain" description="Protein kinase" evidence="25">
    <location>
        <begin position="558"/>
        <end position="847"/>
    </location>
</feature>
<dbReference type="GO" id="GO:0006915">
    <property type="term" value="P:apoptotic process"/>
    <property type="evidence" value="ECO:0007669"/>
    <property type="project" value="UniProtKB-KW"/>
</dbReference>
<dbReference type="PROSITE" id="PS00107">
    <property type="entry name" value="PROTEIN_KINASE_ATP"/>
    <property type="match status" value="1"/>
</dbReference>
<dbReference type="FunFam" id="2.60.40.10:FF:000016">
    <property type="entry name" value="Fibroblast growth factor receptor"/>
    <property type="match status" value="1"/>
</dbReference>
<dbReference type="STRING" id="885580.ENSFDAP00000018359"/>
<name>A0A091D668_FUKDA</name>
<feature type="domain" description="Ig-like" evidence="26">
    <location>
        <begin position="148"/>
        <end position="242"/>
    </location>
</feature>
<dbReference type="InterPro" id="IPR013098">
    <property type="entry name" value="Ig_I-set"/>
</dbReference>
<dbReference type="PROSITE" id="PS50011">
    <property type="entry name" value="PROTEIN_KINASE_DOM"/>
    <property type="match status" value="1"/>
</dbReference>
<dbReference type="Gene3D" id="2.60.40.10">
    <property type="entry name" value="Immunoglobulins"/>
    <property type="match status" value="4"/>
</dbReference>
<dbReference type="GO" id="GO:0043235">
    <property type="term" value="C:receptor complex"/>
    <property type="evidence" value="ECO:0007669"/>
    <property type="project" value="TreeGrafter"/>
</dbReference>
<dbReference type="Pfam" id="PF21165">
    <property type="entry name" value="FGFR3_TM"/>
    <property type="match status" value="1"/>
</dbReference>
<feature type="disulfide bond" evidence="22">
    <location>
        <begin position="63"/>
        <end position="111"/>
    </location>
</feature>
<dbReference type="InterPro" id="IPR050122">
    <property type="entry name" value="RTK"/>
</dbReference>